<dbReference type="AlphaFoldDB" id="A0A7C4HDX2"/>
<sequence length="222" mass="25771">MCFKRWFKVIVFKDIHLVDNTNANVYVVDLLDKLLIIDAGLPGMDSAIVKYLEESGLMNKSEFIIIITHAHIDHVGGLKKLRDYLNAKVASHIDESVYIRGEKYIGRYRYEPVDVDILLKNNDVLYNRFKIIHTPGHTPGSICIYDMFTRSIFPGDLVYEQNGELFEIPKEFSIDFIKNRLQIKRIIDLNIDFDNVMVSHGKPIIGNGFIKWKHLIDKLEFI</sequence>
<gene>
    <name evidence="2" type="ORF">ENU14_03680</name>
</gene>
<evidence type="ECO:0000313" key="2">
    <source>
        <dbReference type="EMBL" id="HGM58671.1"/>
    </source>
</evidence>
<comment type="caution">
    <text evidence="2">The sequence shown here is derived from an EMBL/GenBank/DDBJ whole genome shotgun (WGS) entry which is preliminary data.</text>
</comment>
<dbReference type="InterPro" id="IPR050855">
    <property type="entry name" value="NDM-1-like"/>
</dbReference>
<keyword evidence="2" id="KW-0378">Hydrolase</keyword>
<dbReference type="GO" id="GO:0016787">
    <property type="term" value="F:hydrolase activity"/>
    <property type="evidence" value="ECO:0007669"/>
    <property type="project" value="UniProtKB-KW"/>
</dbReference>
<dbReference type="InterPro" id="IPR036866">
    <property type="entry name" value="RibonucZ/Hydroxyglut_hydro"/>
</dbReference>
<accession>A0A7C4HDX2</accession>
<dbReference type="Pfam" id="PF00753">
    <property type="entry name" value="Lactamase_B"/>
    <property type="match status" value="1"/>
</dbReference>
<dbReference type="SMART" id="SM00849">
    <property type="entry name" value="Lactamase_B"/>
    <property type="match status" value="1"/>
</dbReference>
<evidence type="ECO:0000259" key="1">
    <source>
        <dbReference type="SMART" id="SM00849"/>
    </source>
</evidence>
<dbReference type="CDD" id="cd07721">
    <property type="entry name" value="yflN-like_MBL-fold"/>
    <property type="match status" value="1"/>
</dbReference>
<dbReference type="EMBL" id="DTBJ01000026">
    <property type="protein sequence ID" value="HGM58671.1"/>
    <property type="molecule type" value="Genomic_DNA"/>
</dbReference>
<name>A0A7C4HDX2_STAMA</name>
<reference evidence="2" key="1">
    <citation type="journal article" date="2020" name="mSystems">
        <title>Genome- and Community-Level Interaction Insights into Carbon Utilization and Element Cycling Functions of Hydrothermarchaeota in Hydrothermal Sediment.</title>
        <authorList>
            <person name="Zhou Z."/>
            <person name="Liu Y."/>
            <person name="Xu W."/>
            <person name="Pan J."/>
            <person name="Luo Z.H."/>
            <person name="Li M."/>
        </authorList>
    </citation>
    <scope>NUCLEOTIDE SEQUENCE [LARGE SCALE GENOMIC DNA]</scope>
    <source>
        <strain evidence="2">SpSt-642</strain>
    </source>
</reference>
<proteinExistence type="predicted"/>
<protein>
    <submittedName>
        <fullName evidence="2">MBL fold metallo-hydrolase</fullName>
    </submittedName>
</protein>
<dbReference type="PANTHER" id="PTHR42951:SF4">
    <property type="entry name" value="ACYL-COENZYME A THIOESTERASE MBLAC2"/>
    <property type="match status" value="1"/>
</dbReference>
<dbReference type="Gene3D" id="3.60.15.10">
    <property type="entry name" value="Ribonuclease Z/Hydroxyacylglutathione hydrolase-like"/>
    <property type="match status" value="1"/>
</dbReference>
<dbReference type="PANTHER" id="PTHR42951">
    <property type="entry name" value="METALLO-BETA-LACTAMASE DOMAIN-CONTAINING"/>
    <property type="match status" value="1"/>
</dbReference>
<dbReference type="SUPFAM" id="SSF56281">
    <property type="entry name" value="Metallo-hydrolase/oxidoreductase"/>
    <property type="match status" value="1"/>
</dbReference>
<dbReference type="InterPro" id="IPR001279">
    <property type="entry name" value="Metallo-B-lactamas"/>
</dbReference>
<organism evidence="2">
    <name type="scientific">Staphylothermus marinus</name>
    <dbReference type="NCBI Taxonomy" id="2280"/>
    <lineage>
        <taxon>Archaea</taxon>
        <taxon>Thermoproteota</taxon>
        <taxon>Thermoprotei</taxon>
        <taxon>Desulfurococcales</taxon>
        <taxon>Desulfurococcaceae</taxon>
        <taxon>Staphylothermus</taxon>
    </lineage>
</organism>
<feature type="domain" description="Metallo-beta-lactamase" evidence="1">
    <location>
        <begin position="22"/>
        <end position="200"/>
    </location>
</feature>